<feature type="transmembrane region" description="Helical" evidence="25">
    <location>
        <begin position="303"/>
        <end position="327"/>
    </location>
</feature>
<evidence type="ECO:0000256" key="1">
    <source>
        <dbReference type="ARBA" id="ARBA00001935"/>
    </source>
</evidence>
<comment type="cofactor">
    <cofactor evidence="1">
        <name>Cu cation</name>
        <dbReference type="ChEBI" id="CHEBI:23378"/>
    </cofactor>
</comment>
<keyword evidence="15" id="KW-0460">Magnesium</keyword>
<dbReference type="CDD" id="cd01663">
    <property type="entry name" value="Cyt_c_Oxidase_I"/>
    <property type="match status" value="1"/>
</dbReference>
<proteinExistence type="inferred from homology"/>
<dbReference type="PROSITE" id="PS50855">
    <property type="entry name" value="COX1"/>
    <property type="match status" value="1"/>
</dbReference>
<dbReference type="PANTHER" id="PTHR10422:SF18">
    <property type="entry name" value="CYTOCHROME C OXIDASE SUBUNIT 1"/>
    <property type="match status" value="1"/>
</dbReference>
<geneLocation type="mitochondrion" evidence="27"/>
<dbReference type="GO" id="GO:0046872">
    <property type="term" value="F:metal ion binding"/>
    <property type="evidence" value="ECO:0007669"/>
    <property type="project" value="UniProtKB-KW"/>
</dbReference>
<feature type="transmembrane region" description="Helical" evidence="25">
    <location>
        <begin position="409"/>
        <end position="427"/>
    </location>
</feature>
<evidence type="ECO:0000256" key="17">
    <source>
        <dbReference type="ARBA" id="ARBA00022982"/>
    </source>
</evidence>
<dbReference type="GO" id="GO:0004129">
    <property type="term" value="F:cytochrome-c oxidase activity"/>
    <property type="evidence" value="ECO:0007669"/>
    <property type="project" value="UniProtKB-EC"/>
</dbReference>
<keyword evidence="9 24" id="KW-0813">Transport</keyword>
<evidence type="ECO:0000259" key="26">
    <source>
        <dbReference type="PROSITE" id="PS50855"/>
    </source>
</evidence>
<feature type="transmembrane region" description="Helical" evidence="25">
    <location>
        <begin position="100"/>
        <end position="118"/>
    </location>
</feature>
<keyword evidence="10 24" id="KW-0349">Heme</keyword>
<evidence type="ECO:0000256" key="19">
    <source>
        <dbReference type="ARBA" id="ARBA00023004"/>
    </source>
</evidence>
<evidence type="ECO:0000256" key="10">
    <source>
        <dbReference type="ARBA" id="ARBA00022617"/>
    </source>
</evidence>
<evidence type="ECO:0000256" key="13">
    <source>
        <dbReference type="ARBA" id="ARBA00022723"/>
    </source>
</evidence>
<evidence type="ECO:0000256" key="5">
    <source>
        <dbReference type="ARBA" id="ARBA00009578"/>
    </source>
</evidence>
<evidence type="ECO:0000256" key="16">
    <source>
        <dbReference type="ARBA" id="ARBA00022967"/>
    </source>
</evidence>
<dbReference type="GO" id="GO:0005743">
    <property type="term" value="C:mitochondrial inner membrane"/>
    <property type="evidence" value="ECO:0007669"/>
    <property type="project" value="UniProtKB-SubCell"/>
</dbReference>
<keyword evidence="22 24" id="KW-0472">Membrane</keyword>
<evidence type="ECO:0000256" key="8">
    <source>
        <dbReference type="ARBA" id="ARBA00015947"/>
    </source>
</evidence>
<evidence type="ECO:0000256" key="7">
    <source>
        <dbReference type="ARBA" id="ARBA00012949"/>
    </source>
</evidence>
<evidence type="ECO:0000256" key="23">
    <source>
        <dbReference type="ARBA" id="ARBA00049512"/>
    </source>
</evidence>
<comment type="similarity">
    <text evidence="5 24">Belongs to the heme-copper respiratory oxidase family.</text>
</comment>
<dbReference type="PROSITE" id="PS00077">
    <property type="entry name" value="COX1_CUB"/>
    <property type="match status" value="1"/>
</dbReference>
<feature type="transmembrane region" description="Helical" evidence="25">
    <location>
        <begin position="16"/>
        <end position="37"/>
    </location>
</feature>
<evidence type="ECO:0000256" key="18">
    <source>
        <dbReference type="ARBA" id="ARBA00022989"/>
    </source>
</evidence>
<dbReference type="UniPathway" id="UPA00705"/>
<name>A0A343C2S0_9CUCU</name>
<keyword evidence="20 24" id="KW-0186">Copper</keyword>
<evidence type="ECO:0000256" key="3">
    <source>
        <dbReference type="ARBA" id="ARBA00004448"/>
    </source>
</evidence>
<keyword evidence="14 24" id="KW-0999">Mitochondrion inner membrane</keyword>
<feature type="transmembrane region" description="Helical" evidence="25">
    <location>
        <begin position="379"/>
        <end position="397"/>
    </location>
</feature>
<protein>
    <recommendedName>
        <fullName evidence="8 24">Cytochrome c oxidase subunit 1</fullName>
        <ecNumber evidence="7 24">7.1.1.9</ecNumber>
    </recommendedName>
</protein>
<evidence type="ECO:0000256" key="21">
    <source>
        <dbReference type="ARBA" id="ARBA00023128"/>
    </source>
</evidence>
<dbReference type="SUPFAM" id="SSF81442">
    <property type="entry name" value="Cytochrome c oxidase subunit I-like"/>
    <property type="match status" value="1"/>
</dbReference>
<feature type="domain" description="Cytochrome oxidase subunit I profile" evidence="26">
    <location>
        <begin position="1"/>
        <end position="512"/>
    </location>
</feature>
<keyword evidence="12 24" id="KW-0812">Transmembrane</keyword>
<evidence type="ECO:0000256" key="2">
    <source>
        <dbReference type="ARBA" id="ARBA00001971"/>
    </source>
</evidence>
<keyword evidence="17 24" id="KW-0249">Electron transport</keyword>
<evidence type="ECO:0000256" key="24">
    <source>
        <dbReference type="RuleBase" id="RU000369"/>
    </source>
</evidence>
<evidence type="ECO:0000256" key="6">
    <source>
        <dbReference type="ARBA" id="ARBA00011164"/>
    </source>
</evidence>
<dbReference type="PRINTS" id="PR01165">
    <property type="entry name" value="CYCOXIDASEI"/>
</dbReference>
<dbReference type="EMBL" id="KX087275">
    <property type="protein sequence ID" value="ARH54313.1"/>
    <property type="molecule type" value="Genomic_DNA"/>
</dbReference>
<keyword evidence="16" id="KW-1278">Translocase</keyword>
<evidence type="ECO:0000256" key="25">
    <source>
        <dbReference type="SAM" id="Phobius"/>
    </source>
</evidence>
<sequence>MLPNKWFYSTNHKDIGTLYFIFGAWSGMVGTSLSMLIRTELGIPGSLIGDDQIYNTIVTAHAFIMIFFMVMPIMIGGFGNWLIPLMLGAPDMAFPRLNNMSFWLLPPSLTLLLMSSIIDKGAGTGWTVYPPLSSNIAHEGISVDLAIFSLHMAGISSILGAMNFISTIINMRPAGMKLERMPLFVWAVKITAILLLLSLPVLAGAITMLLTDRNINTSFFDPAGGGDPILYQHLFWFFGHPEVYILILPGFGMISHIISQDSGKKETFGVLGMIYAMMAIGLLGFIVWAHHMFTVGMDVDTRAYFTSATMIIAVPTGIKIFSWLATFHGTQIMFNPSSLWTLGFIFLFTMGGLTGVILANSSIDIILHDTYYVVAHFHYVLSMGAVFAILAGIIQWFPLFTGLTLNNKYLKIQFFSMFIGVNLTFFPQHFLGLSGMPRRYSDYPDAYFMWNTISSIGSMISLTSIFYFIFIMWESMSSKRLNLTALNLASSIEWMQYFPPAEHSYNELPILNNF</sequence>
<feature type="transmembrane region" description="Helical" evidence="25">
    <location>
        <begin position="57"/>
        <end position="79"/>
    </location>
</feature>
<evidence type="ECO:0000256" key="22">
    <source>
        <dbReference type="ARBA" id="ARBA00023136"/>
    </source>
</evidence>
<reference evidence="27" key="1">
    <citation type="submission" date="2016-04" db="EMBL/GenBank/DDBJ databases">
        <title>Mitochondria of beetle species.</title>
        <authorList>
            <person name="Hunter A."/>
            <person name="Moriniere J."/>
            <person name="Tang P."/>
            <person name="Linard B."/>
            <person name="Crampton-Platt A."/>
            <person name="Vogler A.P."/>
        </authorList>
    </citation>
    <scope>NUCLEOTIDE SEQUENCE</scope>
</reference>
<comment type="catalytic activity">
    <reaction evidence="23">
        <text>4 Fe(II)-[cytochrome c] + O2 + 8 H(+)(in) = 4 Fe(III)-[cytochrome c] + 2 H2O + 4 H(+)(out)</text>
        <dbReference type="Rhea" id="RHEA:11436"/>
        <dbReference type="Rhea" id="RHEA-COMP:10350"/>
        <dbReference type="Rhea" id="RHEA-COMP:14399"/>
        <dbReference type="ChEBI" id="CHEBI:15377"/>
        <dbReference type="ChEBI" id="CHEBI:15378"/>
        <dbReference type="ChEBI" id="CHEBI:15379"/>
        <dbReference type="ChEBI" id="CHEBI:29033"/>
        <dbReference type="ChEBI" id="CHEBI:29034"/>
        <dbReference type="EC" id="7.1.1.9"/>
    </reaction>
    <physiologicalReaction direction="left-to-right" evidence="23">
        <dbReference type="Rhea" id="RHEA:11437"/>
    </physiologicalReaction>
</comment>
<feature type="transmembrane region" description="Helical" evidence="25">
    <location>
        <begin position="270"/>
        <end position="291"/>
    </location>
</feature>
<dbReference type="InterPro" id="IPR023616">
    <property type="entry name" value="Cyt_c_oxase-like_su1_dom"/>
</dbReference>
<dbReference type="InterPro" id="IPR023615">
    <property type="entry name" value="Cyt_c_Oxase_su1_BS"/>
</dbReference>
<dbReference type="PANTHER" id="PTHR10422">
    <property type="entry name" value="CYTOCHROME C OXIDASE SUBUNIT 1"/>
    <property type="match status" value="1"/>
</dbReference>
<gene>
    <name evidence="27" type="primary">cox1</name>
</gene>
<comment type="cofactor">
    <cofactor evidence="2">
        <name>heme</name>
        <dbReference type="ChEBI" id="CHEBI:30413"/>
    </cofactor>
</comment>
<evidence type="ECO:0000256" key="9">
    <source>
        <dbReference type="ARBA" id="ARBA00022448"/>
    </source>
</evidence>
<evidence type="ECO:0000256" key="11">
    <source>
        <dbReference type="ARBA" id="ARBA00022660"/>
    </source>
</evidence>
<evidence type="ECO:0000313" key="27">
    <source>
        <dbReference type="EMBL" id="ARH54313.1"/>
    </source>
</evidence>
<comment type="function">
    <text evidence="24">Component of the cytochrome c oxidase, the last enzyme in the mitochondrial electron transport chain which drives oxidative phosphorylation. The respiratory chain contains 3 multisubunit complexes succinate dehydrogenase (complex II, CII), ubiquinol-cytochrome c oxidoreductase (cytochrome b-c1 complex, complex III, CIII) and cytochrome c oxidase (complex IV, CIV), that cooperate to transfer electrons derived from NADH and succinate to molecular oxygen, creating an electrochemical gradient over the inner membrane that drives transmembrane transport and the ATP synthase. Cytochrome c oxidase is the component of the respiratory chain that catalyzes the reduction of oxygen to water. Electrons originating from reduced cytochrome c in the intermembrane space (IMS) are transferred via the dinuclear copper A center (CU(A)) of subunit 2 and heme A of subunit 1 to the active site in subunit 1, a binuclear center (BNC) formed by heme A3 and copper B (CU(B)). The BNC reduces molecular oxygen to 2 water molecules using 4 electrons from cytochrome c in the IMS and 4 protons from the mitochondrial matrix.</text>
</comment>
<dbReference type="GO" id="GO:0020037">
    <property type="term" value="F:heme binding"/>
    <property type="evidence" value="ECO:0007669"/>
    <property type="project" value="InterPro"/>
</dbReference>
<keyword evidence="13 24" id="KW-0479">Metal-binding</keyword>
<keyword evidence="19 24" id="KW-0408">Iron</keyword>
<dbReference type="Gene3D" id="1.20.210.10">
    <property type="entry name" value="Cytochrome c oxidase-like, subunit I domain"/>
    <property type="match status" value="1"/>
</dbReference>
<dbReference type="GO" id="GO:0006123">
    <property type="term" value="P:mitochondrial electron transport, cytochrome c to oxygen"/>
    <property type="evidence" value="ECO:0007669"/>
    <property type="project" value="TreeGrafter"/>
</dbReference>
<feature type="transmembrane region" description="Helical" evidence="25">
    <location>
        <begin position="183"/>
        <end position="210"/>
    </location>
</feature>
<feature type="transmembrane region" description="Helical" evidence="25">
    <location>
        <begin position="230"/>
        <end position="258"/>
    </location>
</feature>
<dbReference type="EC" id="7.1.1.9" evidence="7 24"/>
<dbReference type="InterPro" id="IPR033944">
    <property type="entry name" value="Cyt_c_oxase_su1_dom"/>
</dbReference>
<dbReference type="GO" id="GO:0015990">
    <property type="term" value="P:electron transport coupled proton transport"/>
    <property type="evidence" value="ECO:0007669"/>
    <property type="project" value="TreeGrafter"/>
</dbReference>
<dbReference type="Pfam" id="PF00115">
    <property type="entry name" value="COX1"/>
    <property type="match status" value="1"/>
</dbReference>
<feature type="transmembrane region" description="Helical" evidence="25">
    <location>
        <begin position="145"/>
        <end position="171"/>
    </location>
</feature>
<feature type="transmembrane region" description="Helical" evidence="25">
    <location>
        <begin position="339"/>
        <end position="359"/>
    </location>
</feature>
<evidence type="ECO:0000256" key="4">
    <source>
        <dbReference type="ARBA" id="ARBA00004673"/>
    </source>
</evidence>
<evidence type="ECO:0000256" key="20">
    <source>
        <dbReference type="ARBA" id="ARBA00023008"/>
    </source>
</evidence>
<comment type="subcellular location">
    <subcellularLocation>
        <location evidence="3 24">Mitochondrion inner membrane</location>
        <topology evidence="3 24">Multi-pass membrane protein</topology>
    </subcellularLocation>
</comment>
<dbReference type="FunFam" id="1.20.210.10:FF:000001">
    <property type="entry name" value="Cytochrome c oxidase subunit 1"/>
    <property type="match status" value="1"/>
</dbReference>
<evidence type="ECO:0000256" key="15">
    <source>
        <dbReference type="ARBA" id="ARBA00022842"/>
    </source>
</evidence>
<dbReference type="InterPro" id="IPR036927">
    <property type="entry name" value="Cyt_c_oxase-like_su1_sf"/>
</dbReference>
<feature type="transmembrane region" description="Helical" evidence="25">
    <location>
        <begin position="447"/>
        <end position="473"/>
    </location>
</feature>
<evidence type="ECO:0000256" key="14">
    <source>
        <dbReference type="ARBA" id="ARBA00022792"/>
    </source>
</evidence>
<evidence type="ECO:0000256" key="12">
    <source>
        <dbReference type="ARBA" id="ARBA00022692"/>
    </source>
</evidence>
<comment type="subunit">
    <text evidence="6">Component of the cytochrome c oxidase (complex IV, CIV), a multisubunit enzyme composed of a catalytic core of 3 subunits and several supernumerary subunits. The complex exists as a monomer or a dimer and forms supercomplexes (SCs) in the inner mitochondrial membrane with ubiquinol-cytochrome c oxidoreductase (cytochrome b-c1 complex, complex III, CIII).</text>
</comment>
<dbReference type="AlphaFoldDB" id="A0A343C2S0"/>
<dbReference type="InterPro" id="IPR000883">
    <property type="entry name" value="Cyt_C_Oxase_1"/>
</dbReference>
<accession>A0A343C2S0</accession>
<keyword evidence="21 24" id="KW-0496">Mitochondrion</keyword>
<keyword evidence="11 24" id="KW-0679">Respiratory chain</keyword>
<keyword evidence="18 25" id="KW-1133">Transmembrane helix</keyword>
<organism evidence="27">
    <name type="scientific">Curculionidae sp. 6 AH-2016</name>
    <dbReference type="NCBI Taxonomy" id="1903832"/>
    <lineage>
        <taxon>Eukaryota</taxon>
        <taxon>Metazoa</taxon>
        <taxon>Ecdysozoa</taxon>
        <taxon>Arthropoda</taxon>
        <taxon>Hexapoda</taxon>
        <taxon>Insecta</taxon>
        <taxon>Pterygota</taxon>
        <taxon>Neoptera</taxon>
        <taxon>Endopterygota</taxon>
        <taxon>Coleoptera</taxon>
        <taxon>Polyphaga</taxon>
        <taxon>Cucujiformia</taxon>
        <taxon>Curculionidae</taxon>
    </lineage>
</organism>
<dbReference type="GO" id="GO:0045277">
    <property type="term" value="C:respiratory chain complex IV"/>
    <property type="evidence" value="ECO:0007669"/>
    <property type="project" value="InterPro"/>
</dbReference>
<comment type="pathway">
    <text evidence="4 24">Energy metabolism; oxidative phosphorylation.</text>
</comment>